<feature type="transmembrane region" description="Helical" evidence="1">
    <location>
        <begin position="12"/>
        <end position="32"/>
    </location>
</feature>
<evidence type="ECO:0000256" key="1">
    <source>
        <dbReference type="SAM" id="Phobius"/>
    </source>
</evidence>
<keyword evidence="3" id="KW-0808">Transferase</keyword>
<comment type="caution">
    <text evidence="3">The sequence shown here is derived from an EMBL/GenBank/DDBJ whole genome shotgun (WGS) entry which is preliminary data.</text>
</comment>
<feature type="transmembrane region" description="Helical" evidence="1">
    <location>
        <begin position="80"/>
        <end position="105"/>
    </location>
</feature>
<organism evidence="3 4">
    <name type="scientific">Fibrella aquatilis</name>
    <dbReference type="NCBI Taxonomy" id="2817059"/>
    <lineage>
        <taxon>Bacteria</taxon>
        <taxon>Pseudomonadati</taxon>
        <taxon>Bacteroidota</taxon>
        <taxon>Cytophagia</taxon>
        <taxon>Cytophagales</taxon>
        <taxon>Spirosomataceae</taxon>
        <taxon>Fibrella</taxon>
    </lineage>
</organism>
<dbReference type="Gene3D" id="3.30.565.10">
    <property type="entry name" value="Histidine kinase-like ATPase, C-terminal domain"/>
    <property type="match status" value="1"/>
</dbReference>
<protein>
    <submittedName>
        <fullName evidence="3">Histidine kinase</fullName>
    </submittedName>
</protein>
<gene>
    <name evidence="3" type="ORF">J2I48_04640</name>
</gene>
<feature type="transmembrane region" description="Helical" evidence="1">
    <location>
        <begin position="117"/>
        <end position="135"/>
    </location>
</feature>
<keyword evidence="1" id="KW-0472">Membrane</keyword>
<keyword evidence="1" id="KW-0812">Transmembrane</keyword>
<accession>A0A939G313</accession>
<evidence type="ECO:0000313" key="4">
    <source>
        <dbReference type="Proteomes" id="UP000664795"/>
    </source>
</evidence>
<dbReference type="InterPro" id="IPR050640">
    <property type="entry name" value="Bact_2-comp_sensor_kinase"/>
</dbReference>
<reference evidence="3 4" key="1">
    <citation type="submission" date="2021-03" db="EMBL/GenBank/DDBJ databases">
        <title>Fibrella sp. HMF5036 genome sequencing and assembly.</title>
        <authorList>
            <person name="Kang H."/>
            <person name="Kim H."/>
            <person name="Bae S."/>
            <person name="Joh K."/>
        </authorList>
    </citation>
    <scope>NUCLEOTIDE SEQUENCE [LARGE SCALE GENOMIC DNA]</scope>
    <source>
        <strain evidence="3 4">HMF5036</strain>
    </source>
</reference>
<keyword evidence="3" id="KW-0418">Kinase</keyword>
<keyword evidence="1" id="KW-1133">Transmembrane helix</keyword>
<keyword evidence="4" id="KW-1185">Reference proteome</keyword>
<dbReference type="AlphaFoldDB" id="A0A939G313"/>
<dbReference type="PANTHER" id="PTHR34220">
    <property type="entry name" value="SENSOR HISTIDINE KINASE YPDA"/>
    <property type="match status" value="1"/>
</dbReference>
<evidence type="ECO:0000259" key="2">
    <source>
        <dbReference type="Pfam" id="PF06580"/>
    </source>
</evidence>
<feature type="transmembrane region" description="Helical" evidence="1">
    <location>
        <begin position="38"/>
        <end position="59"/>
    </location>
</feature>
<sequence>MKLARYSNQDEVMQVLIVPVYVGVLNWLMLGNQYWRNGWVFLVATVLTLVAALLAWFINNAVGLYLNRRFPDIDQTLLRLSWLLGWCALVGWSYCLFLYGCYYLINSPNLPMQPGRLPLVLLFNLLVVLMVIVFYEGIRAFERWESALRKTEELKQANLQSQFDSLRSQINPHFLFNSLNTLSSLIEEDAGQAELFVEEMASVYRYLLRSNESQMATLADELAFAQSYFHLLSTRYGANIHLSQAVNEQYETCLLPPLTLQLLLENAVKHNVILPDQPLHISIRTADNDRLVVQNNLQRKSTRILSNQVGLSNIATQYRLLGGGEIRVEDDDQFFTVTLPLLRPL</sequence>
<dbReference type="RefSeq" id="WP_207334236.1">
    <property type="nucleotide sequence ID" value="NZ_JAFMYU010000003.1"/>
</dbReference>
<evidence type="ECO:0000313" key="3">
    <source>
        <dbReference type="EMBL" id="MBO0930268.1"/>
    </source>
</evidence>
<feature type="domain" description="Signal transduction histidine kinase internal region" evidence="2">
    <location>
        <begin position="162"/>
        <end position="239"/>
    </location>
</feature>
<proteinExistence type="predicted"/>
<dbReference type="EMBL" id="JAFMYU010000003">
    <property type="protein sequence ID" value="MBO0930268.1"/>
    <property type="molecule type" value="Genomic_DNA"/>
</dbReference>
<dbReference type="InterPro" id="IPR010559">
    <property type="entry name" value="Sig_transdc_His_kin_internal"/>
</dbReference>
<dbReference type="PANTHER" id="PTHR34220:SF7">
    <property type="entry name" value="SENSOR HISTIDINE KINASE YPDA"/>
    <property type="match status" value="1"/>
</dbReference>
<dbReference type="InterPro" id="IPR036890">
    <property type="entry name" value="HATPase_C_sf"/>
</dbReference>
<dbReference type="GO" id="GO:0016020">
    <property type="term" value="C:membrane"/>
    <property type="evidence" value="ECO:0007669"/>
    <property type="project" value="InterPro"/>
</dbReference>
<name>A0A939G313_9BACT</name>
<dbReference type="GO" id="GO:0000155">
    <property type="term" value="F:phosphorelay sensor kinase activity"/>
    <property type="evidence" value="ECO:0007669"/>
    <property type="project" value="InterPro"/>
</dbReference>
<dbReference type="Proteomes" id="UP000664795">
    <property type="component" value="Unassembled WGS sequence"/>
</dbReference>
<dbReference type="Pfam" id="PF06580">
    <property type="entry name" value="His_kinase"/>
    <property type="match status" value="1"/>
</dbReference>